<accession>A0A9N8ZS86</accession>
<dbReference type="Proteomes" id="UP000789508">
    <property type="component" value="Unassembled WGS sequence"/>
</dbReference>
<gene>
    <name evidence="1" type="ORF">ALEPTO_LOCUS3682</name>
</gene>
<feature type="non-terminal residue" evidence="1">
    <location>
        <position position="1"/>
    </location>
</feature>
<evidence type="ECO:0000313" key="2">
    <source>
        <dbReference type="Proteomes" id="UP000789508"/>
    </source>
</evidence>
<dbReference type="AlphaFoldDB" id="A0A9N8ZS86"/>
<reference evidence="1" key="1">
    <citation type="submission" date="2021-06" db="EMBL/GenBank/DDBJ databases">
        <authorList>
            <person name="Kallberg Y."/>
            <person name="Tangrot J."/>
            <person name="Rosling A."/>
        </authorList>
    </citation>
    <scope>NUCLEOTIDE SEQUENCE</scope>
    <source>
        <strain evidence="1">FL130A</strain>
    </source>
</reference>
<keyword evidence="2" id="KW-1185">Reference proteome</keyword>
<name>A0A9N8ZS86_9GLOM</name>
<dbReference type="EMBL" id="CAJVPS010000722">
    <property type="protein sequence ID" value="CAG8505081.1"/>
    <property type="molecule type" value="Genomic_DNA"/>
</dbReference>
<organism evidence="1 2">
    <name type="scientific">Ambispora leptoticha</name>
    <dbReference type="NCBI Taxonomy" id="144679"/>
    <lineage>
        <taxon>Eukaryota</taxon>
        <taxon>Fungi</taxon>
        <taxon>Fungi incertae sedis</taxon>
        <taxon>Mucoromycota</taxon>
        <taxon>Glomeromycotina</taxon>
        <taxon>Glomeromycetes</taxon>
        <taxon>Archaeosporales</taxon>
        <taxon>Ambisporaceae</taxon>
        <taxon>Ambispora</taxon>
    </lineage>
</organism>
<protein>
    <submittedName>
        <fullName evidence="1">10502_t:CDS:1</fullName>
    </submittedName>
</protein>
<dbReference type="OrthoDB" id="10507911at2759"/>
<proteinExistence type="predicted"/>
<evidence type="ECO:0000313" key="1">
    <source>
        <dbReference type="EMBL" id="CAG8505081.1"/>
    </source>
</evidence>
<comment type="caution">
    <text evidence="1">The sequence shown here is derived from an EMBL/GenBank/DDBJ whole genome shotgun (WGS) entry which is preliminary data.</text>
</comment>
<sequence>MASITIHQPTTHSMLFVDEDKSKFMMPASISLKPTSDASIHLSFQYSKNCQHEFILNPYNNEFINKQLNFSKKPANRFILFRSCFSNAASKRLHCTEQLCPLSALSKKDHLHFISLLSSHIYKQYKSVLFNVFAPLYENLKRSKQNNTETYYCPSHTKNPMHIDTYSCAWSMVPILGAYTYSAQPVYLNHYQIDVAPQTVNFSIQQ</sequence>